<evidence type="ECO:0000259" key="1">
    <source>
        <dbReference type="Pfam" id="PF12680"/>
    </source>
</evidence>
<dbReference type="Pfam" id="PF12680">
    <property type="entry name" value="SnoaL_2"/>
    <property type="match status" value="1"/>
</dbReference>
<comment type="caution">
    <text evidence="2">The sequence shown here is derived from an EMBL/GenBank/DDBJ whole genome shotgun (WGS) entry which is preliminary data.</text>
</comment>
<evidence type="ECO:0000313" key="3">
    <source>
        <dbReference type="Proteomes" id="UP000295543"/>
    </source>
</evidence>
<dbReference type="InterPro" id="IPR037401">
    <property type="entry name" value="SnoaL-like"/>
</dbReference>
<dbReference type="Gene3D" id="3.10.450.50">
    <property type="match status" value="1"/>
</dbReference>
<keyword evidence="3" id="KW-1185">Reference proteome</keyword>
<dbReference type="InterPro" id="IPR032710">
    <property type="entry name" value="NTF2-like_dom_sf"/>
</dbReference>
<sequence length="116" mass="12744">MSSDAANVLLEANAAVSRGDHAGFLAHCTDDVVWHFVGDRTITGKEAIRRFMDETYVNPPEVVVDRLIADGEHLVAIGTITFIAADGTRTTSDYSDAWRLRDGKLAELHAFVIERT</sequence>
<organism evidence="2 3">
    <name type="scientific">Luteimonas terrae</name>
    <dbReference type="NCBI Taxonomy" id="1530191"/>
    <lineage>
        <taxon>Bacteria</taxon>
        <taxon>Pseudomonadati</taxon>
        <taxon>Pseudomonadota</taxon>
        <taxon>Gammaproteobacteria</taxon>
        <taxon>Lysobacterales</taxon>
        <taxon>Lysobacteraceae</taxon>
        <taxon>Luteimonas</taxon>
    </lineage>
</organism>
<dbReference type="RefSeq" id="WP_133392543.1">
    <property type="nucleotide sequence ID" value="NZ_SMTG01000002.1"/>
</dbReference>
<accession>A0A4R5UCV6</accession>
<reference evidence="2 3" key="1">
    <citation type="submission" date="2019-03" db="EMBL/GenBank/DDBJ databases">
        <title>Luteimonas zhaokaii sp.nov., isolated from the rectal contents of Plateau pika in Yushu, Qinghai Province, China.</title>
        <authorList>
            <person name="Zhang G."/>
        </authorList>
    </citation>
    <scope>NUCLEOTIDE SEQUENCE [LARGE SCALE GENOMIC DNA]</scope>
    <source>
        <strain evidence="2 3">THG-MD21</strain>
    </source>
</reference>
<dbReference type="OrthoDB" id="129343at2"/>
<evidence type="ECO:0000313" key="2">
    <source>
        <dbReference type="EMBL" id="TDK33033.1"/>
    </source>
</evidence>
<name>A0A4R5UCV6_9GAMM</name>
<gene>
    <name evidence="2" type="ORF">E2F49_03000</name>
</gene>
<protein>
    <submittedName>
        <fullName evidence="2">Nuclear transport factor 2 family protein</fullName>
    </submittedName>
</protein>
<proteinExistence type="predicted"/>
<dbReference type="Proteomes" id="UP000295543">
    <property type="component" value="Unassembled WGS sequence"/>
</dbReference>
<dbReference type="SUPFAM" id="SSF54427">
    <property type="entry name" value="NTF2-like"/>
    <property type="match status" value="1"/>
</dbReference>
<feature type="domain" description="SnoaL-like" evidence="1">
    <location>
        <begin position="13"/>
        <end position="107"/>
    </location>
</feature>
<dbReference type="AlphaFoldDB" id="A0A4R5UCV6"/>
<dbReference type="EMBL" id="SMTG01000002">
    <property type="protein sequence ID" value="TDK33033.1"/>
    <property type="molecule type" value="Genomic_DNA"/>
</dbReference>